<reference evidence="3" key="1">
    <citation type="journal article" date="2019" name="Int. J. Syst. Evol. Microbiol.">
        <title>The Global Catalogue of Microorganisms (GCM) 10K type strain sequencing project: providing services to taxonomists for standard genome sequencing and annotation.</title>
        <authorList>
            <consortium name="The Broad Institute Genomics Platform"/>
            <consortium name="The Broad Institute Genome Sequencing Center for Infectious Disease"/>
            <person name="Wu L."/>
            <person name="Ma J."/>
        </authorList>
    </citation>
    <scope>NUCLEOTIDE SEQUENCE [LARGE SCALE GENOMIC DNA]</scope>
    <source>
        <strain evidence="3">JCM 16902</strain>
    </source>
</reference>
<protein>
    <submittedName>
        <fullName evidence="2">Uncharacterized protein</fullName>
    </submittedName>
</protein>
<dbReference type="Proteomes" id="UP001501074">
    <property type="component" value="Unassembled WGS sequence"/>
</dbReference>
<proteinExistence type="predicted"/>
<feature type="region of interest" description="Disordered" evidence="1">
    <location>
        <begin position="24"/>
        <end position="59"/>
    </location>
</feature>
<dbReference type="EMBL" id="BAAAZO010000012">
    <property type="protein sequence ID" value="GAA3638537.1"/>
    <property type="molecule type" value="Genomic_DNA"/>
</dbReference>
<sequence length="88" mass="9603">MNTTGAEVRKEPVYNVGGVLCLPFSSQIGHPTDPTDSLERPGDLNGGEVTGSPAGGADRANAVQRSWGWSPMKHLERRWNEEVRVERS</sequence>
<gene>
    <name evidence="2" type="ORF">GCM10022223_66960</name>
</gene>
<organism evidence="2 3">
    <name type="scientific">Kineosporia mesophila</name>
    <dbReference type="NCBI Taxonomy" id="566012"/>
    <lineage>
        <taxon>Bacteria</taxon>
        <taxon>Bacillati</taxon>
        <taxon>Actinomycetota</taxon>
        <taxon>Actinomycetes</taxon>
        <taxon>Kineosporiales</taxon>
        <taxon>Kineosporiaceae</taxon>
        <taxon>Kineosporia</taxon>
    </lineage>
</organism>
<evidence type="ECO:0000313" key="2">
    <source>
        <dbReference type="EMBL" id="GAA3638537.1"/>
    </source>
</evidence>
<name>A0ABP7ARN5_9ACTN</name>
<evidence type="ECO:0000313" key="3">
    <source>
        <dbReference type="Proteomes" id="UP001501074"/>
    </source>
</evidence>
<keyword evidence="3" id="KW-1185">Reference proteome</keyword>
<evidence type="ECO:0000256" key="1">
    <source>
        <dbReference type="SAM" id="MobiDB-lite"/>
    </source>
</evidence>
<accession>A0ABP7ARN5</accession>
<comment type="caution">
    <text evidence="2">The sequence shown here is derived from an EMBL/GenBank/DDBJ whole genome shotgun (WGS) entry which is preliminary data.</text>
</comment>